<dbReference type="EMBL" id="BSXV01000057">
    <property type="protein sequence ID" value="GME87202.1"/>
    <property type="molecule type" value="Genomic_DNA"/>
</dbReference>
<evidence type="ECO:0000313" key="1">
    <source>
        <dbReference type="EMBL" id="GME87202.1"/>
    </source>
</evidence>
<comment type="caution">
    <text evidence="1">The sequence shown here is derived from an EMBL/GenBank/DDBJ whole genome shotgun (WGS) entry which is preliminary data.</text>
</comment>
<sequence>MVTESMYGAIEEEESERQLQSSISSSESLPNLLKEGMPDDLKDIPQTVIDTLELDPRYSSGPEYADGKHHDVPCITFRYFILSILFVIPGAFMDTANSYRTTSAPYSILFVQFLAYPFGKWLAKVLPKKKINIFGLFSFDLNPGPWSIKESVMVTLTAASGATGNQGTVGLSLAEVYYGEKISPFVAIPFMWAIVWTGYSFGAIARNFVLYDPQFIWPQALMQTSLFRAQFKSDINVDDNVEIGNENEPVSEERGANIDINNNNSQLRIFMLGVMFMFLWEFLPEFLFPMTSSLALLCWASPYNKALNFIGSGLGGMGFMNITLDWSNITSSVMLNPYWTIVLQFCGYVMSCWILLPIFKFSNDGKYSTGLMDNHLLTVDGHRYPTLELITSDLKFNETAYLHYGPVNLGAQRLWGIFFDYAAYCSAITWIVLFGYNDIKKSFNKLRSKVDLKEPSHLNGDQLEHETEPLLHVDEDDQSQHHISNLYRFYRGHKRVHDVSSQYHDRINQRNSIFEDIPNSWFFVLFLLSFATLSYIFINNYLFLSFQLYLVALVFGVVIVIPMSYLYALSNFQLPIGTVNELICGLLIQFNIFTNNNDGSKHPVSASIYGAIAGNTWYRCQYILQDQKIGMYNNISPKCIFFSQIFGDLIGVPFNYMALRWVIRTKKDYINGSKTDPLHQWTSQVLINYNTNAIQYVLLGPIRIFKRYPILPFGFIFGIVLPILIYFLYKLNLNLIKKNNSKFNFNFNFNFWNTTIIFSTMSKFYGNISTGPFTQFLIGTVTMFYMFRYKHELFKRYNYVIAAAFDTGFNLCMAILFIFVSGGLLNNGKAIQMPNWWGNDPNNIEKCYA</sequence>
<name>A0ACB5TF71_CANBO</name>
<gene>
    <name evidence="1" type="ORF">Cboi01_000023900</name>
</gene>
<proteinExistence type="predicted"/>
<evidence type="ECO:0000313" key="2">
    <source>
        <dbReference type="Proteomes" id="UP001165101"/>
    </source>
</evidence>
<dbReference type="Proteomes" id="UP001165101">
    <property type="component" value="Unassembled WGS sequence"/>
</dbReference>
<protein>
    <submittedName>
        <fullName evidence="1">Unnamed protein product</fullName>
    </submittedName>
</protein>
<reference evidence="1" key="1">
    <citation type="submission" date="2023-04" db="EMBL/GenBank/DDBJ databases">
        <title>Candida boidinii NBRC 1967.</title>
        <authorList>
            <person name="Ichikawa N."/>
            <person name="Sato H."/>
            <person name="Tonouchi N."/>
        </authorList>
    </citation>
    <scope>NUCLEOTIDE SEQUENCE</scope>
    <source>
        <strain evidence="1">NBRC 1967</strain>
    </source>
</reference>
<keyword evidence="2" id="KW-1185">Reference proteome</keyword>
<accession>A0ACB5TF71</accession>
<organism evidence="1 2">
    <name type="scientific">Candida boidinii</name>
    <name type="common">Yeast</name>
    <dbReference type="NCBI Taxonomy" id="5477"/>
    <lineage>
        <taxon>Eukaryota</taxon>
        <taxon>Fungi</taxon>
        <taxon>Dikarya</taxon>
        <taxon>Ascomycota</taxon>
        <taxon>Saccharomycotina</taxon>
        <taxon>Pichiomycetes</taxon>
        <taxon>Pichiales</taxon>
        <taxon>Pichiaceae</taxon>
        <taxon>Ogataea</taxon>
        <taxon>Ogataea/Candida clade</taxon>
    </lineage>
</organism>